<keyword evidence="1" id="KW-0812">Transmembrane</keyword>
<sequence length="160" mass="16992">MKIVGQRDDAGALAVPDFSGKPEIHPATVARFAKLAIAASTVVMLVGLYVGMKYSYAIGTFTAEQSRVFHVDVSEACLHGTEPAPVFEAHEGDHVVLAVTSLFPGGLFLHGLETEVDIAPGMETTITFTAEHAGRFFLHLHGNDAGNTHAELAVLEVAPR</sequence>
<keyword evidence="1" id="KW-1133">Transmembrane helix</keyword>
<evidence type="ECO:0000313" key="3">
    <source>
        <dbReference type="Proteomes" id="UP000184096"/>
    </source>
</evidence>
<dbReference type="SUPFAM" id="SSF49503">
    <property type="entry name" value="Cupredoxins"/>
    <property type="match status" value="1"/>
</dbReference>
<keyword evidence="1" id="KW-0472">Membrane</keyword>
<dbReference type="Proteomes" id="UP000184096">
    <property type="component" value="Chromosome I"/>
</dbReference>
<dbReference type="Gene3D" id="2.60.40.420">
    <property type="entry name" value="Cupredoxins - blue copper proteins"/>
    <property type="match status" value="1"/>
</dbReference>
<keyword evidence="3" id="KW-1185">Reference proteome</keyword>
<accession>A0A1M7TIT3</accession>
<dbReference type="AlphaFoldDB" id="A0A1M7TIT3"/>
<gene>
    <name evidence="2" type="ORF">SAMN05444170_1784</name>
</gene>
<name>A0A1M7TIT3_9BRAD</name>
<protein>
    <recommendedName>
        <fullName evidence="4">Cupredoxin-like domain-containing protein</fullName>
    </recommendedName>
</protein>
<proteinExistence type="predicted"/>
<evidence type="ECO:0008006" key="4">
    <source>
        <dbReference type="Google" id="ProtNLM"/>
    </source>
</evidence>
<dbReference type="OrthoDB" id="9757546at2"/>
<feature type="transmembrane region" description="Helical" evidence="1">
    <location>
        <begin position="32"/>
        <end position="51"/>
    </location>
</feature>
<evidence type="ECO:0000313" key="2">
    <source>
        <dbReference type="EMBL" id="SHN70606.1"/>
    </source>
</evidence>
<evidence type="ECO:0000256" key="1">
    <source>
        <dbReference type="SAM" id="Phobius"/>
    </source>
</evidence>
<dbReference type="RefSeq" id="WP_072817561.1">
    <property type="nucleotide sequence ID" value="NZ_LT670849.1"/>
</dbReference>
<reference evidence="3" key="1">
    <citation type="submission" date="2016-11" db="EMBL/GenBank/DDBJ databases">
        <authorList>
            <person name="Varghese N."/>
            <person name="Submissions S."/>
        </authorList>
    </citation>
    <scope>NUCLEOTIDE SEQUENCE [LARGE SCALE GENOMIC DNA]</scope>
    <source>
        <strain evidence="3">GAS401</strain>
    </source>
</reference>
<dbReference type="InterPro" id="IPR008972">
    <property type="entry name" value="Cupredoxin"/>
</dbReference>
<organism evidence="2 3">
    <name type="scientific">Bradyrhizobium erythrophlei</name>
    <dbReference type="NCBI Taxonomy" id="1437360"/>
    <lineage>
        <taxon>Bacteria</taxon>
        <taxon>Pseudomonadati</taxon>
        <taxon>Pseudomonadota</taxon>
        <taxon>Alphaproteobacteria</taxon>
        <taxon>Hyphomicrobiales</taxon>
        <taxon>Nitrobacteraceae</taxon>
        <taxon>Bradyrhizobium</taxon>
    </lineage>
</organism>
<dbReference type="EMBL" id="LT670849">
    <property type="protein sequence ID" value="SHN70606.1"/>
    <property type="molecule type" value="Genomic_DNA"/>
</dbReference>